<evidence type="ECO:0000256" key="3">
    <source>
        <dbReference type="ARBA" id="ARBA00023027"/>
    </source>
</evidence>
<accession>A0A5N6UJS7</accession>
<dbReference type="OrthoDB" id="435038at2759"/>
<sequence>MTPSIPRVGWYGLGSMGLGMSLNLQKYLQAKDLPPLRYSNRTMSKGDVLRDAGAVPEEWGALVQKSDVIFTMISTDDVLIDLLKEAATMEISLNGKVFVDTSTLHPDTSEWAAKHLSDQGAIFIAAPVFGASPVAAAGKLIFAVAGPAAAVATVRPLIINIMGRSIIDMGENVRKSSLLKISGNILVISFMEVIAEAQVFAEAAGIGTQQMEEFIGNMFGPVLQSYSHRITSGAYAPPLDTAPGFAAALACKDMNHALSIADRHNVRLHTLEMASRRLNMAREYAGECLDSSALYGVARVDVGLSFWSENSRQGNESFSSSFN</sequence>
<feature type="domain" description="6-phosphogluconate dehydrogenase NADP-binding" evidence="5">
    <location>
        <begin position="7"/>
        <end position="167"/>
    </location>
</feature>
<dbReference type="InterPro" id="IPR015815">
    <property type="entry name" value="HIBADH-related"/>
</dbReference>
<dbReference type="GO" id="GO:0016491">
    <property type="term" value="F:oxidoreductase activity"/>
    <property type="evidence" value="ECO:0007669"/>
    <property type="project" value="UniProtKB-KW"/>
</dbReference>
<keyword evidence="8" id="KW-1185">Reference proteome</keyword>
<dbReference type="Gene3D" id="1.10.1040.10">
    <property type="entry name" value="N-(1-d-carboxylethyl)-l-norvaline Dehydrogenase, domain 2"/>
    <property type="match status" value="1"/>
</dbReference>
<dbReference type="SUPFAM" id="SSF51735">
    <property type="entry name" value="NAD(P)-binding Rossmann-fold domains"/>
    <property type="match status" value="1"/>
</dbReference>
<dbReference type="InterPro" id="IPR006115">
    <property type="entry name" value="6PGDH_NADP-bd"/>
</dbReference>
<evidence type="ECO:0000256" key="4">
    <source>
        <dbReference type="PIRSR" id="PIRSR000103-1"/>
    </source>
</evidence>
<proteinExistence type="inferred from homology"/>
<dbReference type="InterPro" id="IPR051265">
    <property type="entry name" value="HIBADH-related_NP60_sf"/>
</dbReference>
<evidence type="ECO:0000256" key="2">
    <source>
        <dbReference type="ARBA" id="ARBA00023002"/>
    </source>
</evidence>
<dbReference type="SUPFAM" id="SSF48179">
    <property type="entry name" value="6-phosphogluconate dehydrogenase C-terminal domain-like"/>
    <property type="match status" value="1"/>
</dbReference>
<evidence type="ECO:0000313" key="7">
    <source>
        <dbReference type="EMBL" id="KAE8158899.1"/>
    </source>
</evidence>
<dbReference type="GO" id="GO:0051287">
    <property type="term" value="F:NAD binding"/>
    <property type="evidence" value="ECO:0007669"/>
    <property type="project" value="InterPro"/>
</dbReference>
<dbReference type="PANTHER" id="PTHR43580">
    <property type="entry name" value="OXIDOREDUCTASE GLYR1-RELATED"/>
    <property type="match status" value="1"/>
</dbReference>
<evidence type="ECO:0000259" key="6">
    <source>
        <dbReference type="Pfam" id="PF14833"/>
    </source>
</evidence>
<dbReference type="Proteomes" id="UP000326950">
    <property type="component" value="Unassembled WGS sequence"/>
</dbReference>
<dbReference type="Pfam" id="PF14833">
    <property type="entry name" value="NAD_binding_11"/>
    <property type="match status" value="1"/>
</dbReference>
<dbReference type="Gene3D" id="3.40.50.720">
    <property type="entry name" value="NAD(P)-binding Rossmann-like Domain"/>
    <property type="match status" value="1"/>
</dbReference>
<dbReference type="InterPro" id="IPR013328">
    <property type="entry name" value="6PGD_dom2"/>
</dbReference>
<dbReference type="InterPro" id="IPR036291">
    <property type="entry name" value="NAD(P)-bd_dom_sf"/>
</dbReference>
<comment type="similarity">
    <text evidence="1">Belongs to the HIBADH-related family. NP60 subfamily.</text>
</comment>
<gene>
    <name evidence="7" type="ORF">BDV40DRAFT_307465</name>
</gene>
<organism evidence="7 8">
    <name type="scientific">Aspergillus tamarii</name>
    <dbReference type="NCBI Taxonomy" id="41984"/>
    <lineage>
        <taxon>Eukaryota</taxon>
        <taxon>Fungi</taxon>
        <taxon>Dikarya</taxon>
        <taxon>Ascomycota</taxon>
        <taxon>Pezizomycotina</taxon>
        <taxon>Eurotiomycetes</taxon>
        <taxon>Eurotiomycetidae</taxon>
        <taxon>Eurotiales</taxon>
        <taxon>Aspergillaceae</taxon>
        <taxon>Aspergillus</taxon>
        <taxon>Aspergillus subgen. Circumdati</taxon>
    </lineage>
</organism>
<dbReference type="PANTHER" id="PTHR43580:SF8">
    <property type="entry name" value="6-PHOSPHOGLUCONATE DEHYDROGENASE NADP-BINDING DOMAIN-CONTAINING PROTEIN-RELATED"/>
    <property type="match status" value="1"/>
</dbReference>
<feature type="domain" description="3-hydroxyisobutyrate dehydrogenase-like NAD-binding" evidence="6">
    <location>
        <begin position="178"/>
        <end position="296"/>
    </location>
</feature>
<dbReference type="InterPro" id="IPR008927">
    <property type="entry name" value="6-PGluconate_DH-like_C_sf"/>
</dbReference>
<dbReference type="AlphaFoldDB" id="A0A5N6UJS7"/>
<evidence type="ECO:0000256" key="1">
    <source>
        <dbReference type="ARBA" id="ARBA00007598"/>
    </source>
</evidence>
<protein>
    <submittedName>
        <fullName evidence="7">Putative 3-hydroxyisobutyrate dehydrogenase</fullName>
    </submittedName>
</protein>
<dbReference type="PIRSF" id="PIRSF000103">
    <property type="entry name" value="HIBADH"/>
    <property type="match status" value="1"/>
</dbReference>
<feature type="active site" evidence="4">
    <location>
        <position position="180"/>
    </location>
</feature>
<evidence type="ECO:0000259" key="5">
    <source>
        <dbReference type="Pfam" id="PF03446"/>
    </source>
</evidence>
<dbReference type="EMBL" id="ML738685">
    <property type="protein sequence ID" value="KAE8158899.1"/>
    <property type="molecule type" value="Genomic_DNA"/>
</dbReference>
<evidence type="ECO:0000313" key="8">
    <source>
        <dbReference type="Proteomes" id="UP000326950"/>
    </source>
</evidence>
<dbReference type="InterPro" id="IPR029154">
    <property type="entry name" value="HIBADH-like_NADP-bd"/>
</dbReference>
<name>A0A5N6UJS7_ASPTM</name>
<keyword evidence="2" id="KW-0560">Oxidoreductase</keyword>
<reference evidence="7 8" key="1">
    <citation type="submission" date="2019-04" db="EMBL/GenBank/DDBJ databases">
        <title>Friends and foes A comparative genomics study of 23 Aspergillus species from section Flavi.</title>
        <authorList>
            <consortium name="DOE Joint Genome Institute"/>
            <person name="Kjaerbolling I."/>
            <person name="Vesth T."/>
            <person name="Frisvad J.C."/>
            <person name="Nybo J.L."/>
            <person name="Theobald S."/>
            <person name="Kildgaard S."/>
            <person name="Isbrandt T."/>
            <person name="Kuo A."/>
            <person name="Sato A."/>
            <person name="Lyhne E.K."/>
            <person name="Kogle M.E."/>
            <person name="Wiebenga A."/>
            <person name="Kun R.S."/>
            <person name="Lubbers R.J."/>
            <person name="Makela M.R."/>
            <person name="Barry K."/>
            <person name="Chovatia M."/>
            <person name="Clum A."/>
            <person name="Daum C."/>
            <person name="Haridas S."/>
            <person name="He G."/>
            <person name="LaButti K."/>
            <person name="Lipzen A."/>
            <person name="Mondo S."/>
            <person name="Riley R."/>
            <person name="Salamov A."/>
            <person name="Simmons B.A."/>
            <person name="Magnuson J.K."/>
            <person name="Henrissat B."/>
            <person name="Mortensen U.H."/>
            <person name="Larsen T.O."/>
            <person name="Devries R.P."/>
            <person name="Grigoriev I.V."/>
            <person name="Machida M."/>
            <person name="Baker S.E."/>
            <person name="Andersen M.R."/>
        </authorList>
    </citation>
    <scope>NUCLEOTIDE SEQUENCE [LARGE SCALE GENOMIC DNA]</scope>
    <source>
        <strain evidence="7 8">CBS 117626</strain>
    </source>
</reference>
<dbReference type="Pfam" id="PF03446">
    <property type="entry name" value="NAD_binding_2"/>
    <property type="match status" value="1"/>
</dbReference>
<keyword evidence="3" id="KW-0520">NAD</keyword>
<dbReference type="GO" id="GO:0050661">
    <property type="term" value="F:NADP binding"/>
    <property type="evidence" value="ECO:0007669"/>
    <property type="project" value="InterPro"/>
</dbReference>